<dbReference type="Gene3D" id="1.10.287.130">
    <property type="match status" value="1"/>
</dbReference>
<keyword evidence="11" id="KW-0472">Membrane</keyword>
<dbReference type="SUPFAM" id="SSF47384">
    <property type="entry name" value="Homodimeric domain of signal transducing histidine kinase"/>
    <property type="match status" value="1"/>
</dbReference>
<evidence type="ECO:0000256" key="11">
    <source>
        <dbReference type="ARBA" id="ARBA00023136"/>
    </source>
</evidence>
<evidence type="ECO:0000259" key="12">
    <source>
        <dbReference type="PROSITE" id="PS50109"/>
    </source>
</evidence>
<dbReference type="AlphaFoldDB" id="A0A0J8D3M0"/>
<evidence type="ECO:0000256" key="3">
    <source>
        <dbReference type="ARBA" id="ARBA00012438"/>
    </source>
</evidence>
<keyword evidence="6 13" id="KW-0808">Transferase</keyword>
<dbReference type="Proteomes" id="UP000036756">
    <property type="component" value="Unassembled WGS sequence"/>
</dbReference>
<keyword evidence="14" id="KW-1185">Reference proteome</keyword>
<dbReference type="EMBL" id="LFVU01000028">
    <property type="protein sequence ID" value="KMT20775.1"/>
    <property type="molecule type" value="Genomic_DNA"/>
</dbReference>
<evidence type="ECO:0000256" key="10">
    <source>
        <dbReference type="ARBA" id="ARBA00023012"/>
    </source>
</evidence>
<dbReference type="OrthoDB" id="9813394at2"/>
<dbReference type="PROSITE" id="PS50109">
    <property type="entry name" value="HIS_KIN"/>
    <property type="match status" value="1"/>
</dbReference>
<dbReference type="Gene3D" id="3.30.565.10">
    <property type="entry name" value="Histidine kinase-like ATPase, C-terminal domain"/>
    <property type="match status" value="1"/>
</dbReference>
<dbReference type="InterPro" id="IPR029016">
    <property type="entry name" value="GAF-like_dom_sf"/>
</dbReference>
<dbReference type="PRINTS" id="PR00344">
    <property type="entry name" value="BCTRLSENSOR"/>
</dbReference>
<evidence type="ECO:0000256" key="6">
    <source>
        <dbReference type="ARBA" id="ARBA00022679"/>
    </source>
</evidence>
<evidence type="ECO:0000256" key="9">
    <source>
        <dbReference type="ARBA" id="ARBA00022840"/>
    </source>
</evidence>
<dbReference type="InterPro" id="IPR005467">
    <property type="entry name" value="His_kinase_dom"/>
</dbReference>
<comment type="subcellular location">
    <subcellularLocation>
        <location evidence="2">Cell membrane</location>
    </subcellularLocation>
</comment>
<dbReference type="Pfam" id="PF02518">
    <property type="entry name" value="HATPase_c"/>
    <property type="match status" value="1"/>
</dbReference>
<keyword evidence="10" id="KW-0902">Two-component regulatory system</keyword>
<dbReference type="GO" id="GO:0005524">
    <property type="term" value="F:ATP binding"/>
    <property type="evidence" value="ECO:0007669"/>
    <property type="project" value="UniProtKB-KW"/>
</dbReference>
<dbReference type="InterPro" id="IPR036097">
    <property type="entry name" value="HisK_dim/P_sf"/>
</dbReference>
<accession>A0A0J8D3M0</accession>
<evidence type="ECO:0000313" key="14">
    <source>
        <dbReference type="Proteomes" id="UP000036756"/>
    </source>
</evidence>
<dbReference type="PATRIC" id="fig|1121307.3.peg.366"/>
<dbReference type="GO" id="GO:0005886">
    <property type="term" value="C:plasma membrane"/>
    <property type="evidence" value="ECO:0007669"/>
    <property type="project" value="UniProtKB-SubCell"/>
</dbReference>
<evidence type="ECO:0000256" key="2">
    <source>
        <dbReference type="ARBA" id="ARBA00004236"/>
    </source>
</evidence>
<keyword evidence="9" id="KW-0067">ATP-binding</keyword>
<evidence type="ECO:0000256" key="4">
    <source>
        <dbReference type="ARBA" id="ARBA00022475"/>
    </source>
</evidence>
<dbReference type="SMART" id="SM00388">
    <property type="entry name" value="HisKA"/>
    <property type="match status" value="1"/>
</dbReference>
<dbReference type="Pfam" id="PF00512">
    <property type="entry name" value="HisKA"/>
    <property type="match status" value="1"/>
</dbReference>
<dbReference type="FunFam" id="3.30.565.10:FF:000023">
    <property type="entry name" value="PAS domain-containing sensor histidine kinase"/>
    <property type="match status" value="1"/>
</dbReference>
<dbReference type="InterPro" id="IPR003661">
    <property type="entry name" value="HisK_dim/P_dom"/>
</dbReference>
<dbReference type="InterPro" id="IPR003594">
    <property type="entry name" value="HATPase_dom"/>
</dbReference>
<keyword evidence="7" id="KW-0547">Nucleotide-binding</keyword>
<keyword evidence="4" id="KW-1003">Cell membrane</keyword>
<dbReference type="PANTHER" id="PTHR43547">
    <property type="entry name" value="TWO-COMPONENT HISTIDINE KINASE"/>
    <property type="match status" value="1"/>
</dbReference>
<name>A0A0J8D3M0_CLOCY</name>
<proteinExistence type="predicted"/>
<dbReference type="EC" id="2.7.13.3" evidence="3"/>
<dbReference type="InterPro" id="IPR036890">
    <property type="entry name" value="HATPase_C_sf"/>
</dbReference>
<comment type="caution">
    <text evidence="13">The sequence shown here is derived from an EMBL/GenBank/DDBJ whole genome shotgun (WGS) entry which is preliminary data.</text>
</comment>
<gene>
    <name evidence="13" type="primary">tmoS</name>
    <name evidence="13" type="ORF">CLCY_1c00070</name>
</gene>
<keyword evidence="8 13" id="KW-0418">Kinase</keyword>
<evidence type="ECO:0000256" key="8">
    <source>
        <dbReference type="ARBA" id="ARBA00022777"/>
    </source>
</evidence>
<dbReference type="PANTHER" id="PTHR43547:SF2">
    <property type="entry name" value="HYBRID SIGNAL TRANSDUCTION HISTIDINE KINASE C"/>
    <property type="match status" value="1"/>
</dbReference>
<dbReference type="STRING" id="1121307.CLCY_1c00070"/>
<sequence length="480" mass="54675">MLQNIQEQEASYILESKKRCRDLGMDPDKPLMPQNIMSDLELARKKEDYKEILEVVNYFGKKIIKSLEGTPILVGISDESGYVLDTFGDETIRSTVAEMGIKPGVQFIEEHVGTNVVSLTVKQNHPVQLIGANHYHTHLHNTACYGVPFHYSDDNNLLGTICIMTAVILHNPFFLMTLTTVVDAIERELLLRRQNRKINKQQELLYISEKKQRELLEKDLIMKDEFITLITHEFKTPINVIYSAIQLIEHLYMDNIPESVKNLIASIKRNAFRQLRLVNNLLDITRLNSKQFKLNLKNIDIVFLTKSITESVNIYADQKKINLCFKSNIDNRNTIVDDEKYERIILNLLSNAIKFTPEGGVITVELKENAMDNTIAISVIDTGIGIPREKHEKIFQRFGQVESKLSRQAEGSGIGLALVKMLVTIMGGKIQVYSELGTGSTFTIVLPIKEGKIEEENKICLDSDNRLINAVNVEFSDIYF</sequence>
<evidence type="ECO:0000256" key="7">
    <source>
        <dbReference type="ARBA" id="ARBA00022741"/>
    </source>
</evidence>
<dbReference type="Gene3D" id="3.30.450.40">
    <property type="match status" value="1"/>
</dbReference>
<keyword evidence="5" id="KW-0597">Phosphoprotein</keyword>
<evidence type="ECO:0000256" key="1">
    <source>
        <dbReference type="ARBA" id="ARBA00000085"/>
    </source>
</evidence>
<evidence type="ECO:0000256" key="5">
    <source>
        <dbReference type="ARBA" id="ARBA00022553"/>
    </source>
</evidence>
<dbReference type="SUPFAM" id="SSF55874">
    <property type="entry name" value="ATPase domain of HSP90 chaperone/DNA topoisomerase II/histidine kinase"/>
    <property type="match status" value="1"/>
</dbReference>
<dbReference type="GO" id="GO:0000155">
    <property type="term" value="F:phosphorelay sensor kinase activity"/>
    <property type="evidence" value="ECO:0007669"/>
    <property type="project" value="InterPro"/>
</dbReference>
<reference evidence="13 14" key="1">
    <citation type="submission" date="2015-06" db="EMBL/GenBank/DDBJ databases">
        <title>Draft genome sequence of the purine-degrading Clostridium cylindrosporum HC-1 (DSM 605).</title>
        <authorList>
            <person name="Poehlein A."/>
            <person name="Schiel-Bengelsdorf B."/>
            <person name="Bengelsdorf F."/>
            <person name="Daniel R."/>
            <person name="Duerre P."/>
        </authorList>
    </citation>
    <scope>NUCLEOTIDE SEQUENCE [LARGE SCALE GENOMIC DNA]</scope>
    <source>
        <strain evidence="13 14">DSM 605</strain>
    </source>
</reference>
<evidence type="ECO:0000313" key="13">
    <source>
        <dbReference type="EMBL" id="KMT20775.1"/>
    </source>
</evidence>
<protein>
    <recommendedName>
        <fullName evidence="3">histidine kinase</fullName>
        <ecNumber evidence="3">2.7.13.3</ecNumber>
    </recommendedName>
</protein>
<dbReference type="CDD" id="cd16922">
    <property type="entry name" value="HATPase_EvgS-ArcB-TorS-like"/>
    <property type="match status" value="1"/>
</dbReference>
<dbReference type="CDD" id="cd00082">
    <property type="entry name" value="HisKA"/>
    <property type="match status" value="1"/>
</dbReference>
<feature type="domain" description="Histidine kinase" evidence="12">
    <location>
        <begin position="229"/>
        <end position="450"/>
    </location>
</feature>
<dbReference type="RefSeq" id="WP_048571183.1">
    <property type="nucleotide sequence ID" value="NZ_LFVU01000028.1"/>
</dbReference>
<organism evidence="13 14">
    <name type="scientific">Clostridium cylindrosporum DSM 605</name>
    <dbReference type="NCBI Taxonomy" id="1121307"/>
    <lineage>
        <taxon>Bacteria</taxon>
        <taxon>Bacillati</taxon>
        <taxon>Bacillota</taxon>
        <taxon>Clostridia</taxon>
        <taxon>Eubacteriales</taxon>
        <taxon>Clostridiaceae</taxon>
        <taxon>Clostridium</taxon>
    </lineage>
</organism>
<dbReference type="InterPro" id="IPR004358">
    <property type="entry name" value="Sig_transdc_His_kin-like_C"/>
</dbReference>
<comment type="catalytic activity">
    <reaction evidence="1">
        <text>ATP + protein L-histidine = ADP + protein N-phospho-L-histidine.</text>
        <dbReference type="EC" id="2.7.13.3"/>
    </reaction>
</comment>
<dbReference type="SMART" id="SM00387">
    <property type="entry name" value="HATPase_c"/>
    <property type="match status" value="1"/>
</dbReference>